<evidence type="ECO:0000259" key="3">
    <source>
        <dbReference type="Pfam" id="PF18474"/>
    </source>
</evidence>
<dbReference type="InterPro" id="IPR010733">
    <property type="entry name" value="DUF1308"/>
</dbReference>
<gene>
    <name evidence="4" type="ORF">Cfor_06397</name>
</gene>
<dbReference type="EMBL" id="BLKM01002270">
    <property type="protein sequence ID" value="GFG40531.1"/>
    <property type="molecule type" value="Genomic_DNA"/>
</dbReference>
<reference evidence="5" key="1">
    <citation type="submission" date="2020-01" db="EMBL/GenBank/DDBJ databases">
        <title>Draft genome sequence of the Termite Coptotermes fromosanus.</title>
        <authorList>
            <person name="Itakura S."/>
            <person name="Yosikawa Y."/>
            <person name="Umezawa K."/>
        </authorList>
    </citation>
    <scope>NUCLEOTIDE SEQUENCE [LARGE SCALE GENOMIC DNA]</scope>
</reference>
<feature type="domain" description="DUF1308" evidence="2">
    <location>
        <begin position="245"/>
        <end position="407"/>
    </location>
</feature>
<dbReference type="FunCoup" id="A0A6L2Q6H2">
    <property type="interactions" value="47"/>
</dbReference>
<protein>
    <recommendedName>
        <fullName evidence="6">DUF1308 domain-containing protein</fullName>
    </recommendedName>
</protein>
<dbReference type="Pfam" id="PF18474">
    <property type="entry name" value="DUF5614"/>
    <property type="match status" value="1"/>
</dbReference>
<dbReference type="Proteomes" id="UP000502823">
    <property type="component" value="Unassembled WGS sequence"/>
</dbReference>
<organism evidence="4 5">
    <name type="scientific">Coptotermes formosanus</name>
    <name type="common">Formosan subterranean termite</name>
    <dbReference type="NCBI Taxonomy" id="36987"/>
    <lineage>
        <taxon>Eukaryota</taxon>
        <taxon>Metazoa</taxon>
        <taxon>Ecdysozoa</taxon>
        <taxon>Arthropoda</taxon>
        <taxon>Hexapoda</taxon>
        <taxon>Insecta</taxon>
        <taxon>Pterygota</taxon>
        <taxon>Neoptera</taxon>
        <taxon>Polyneoptera</taxon>
        <taxon>Dictyoptera</taxon>
        <taxon>Blattodea</taxon>
        <taxon>Blattoidea</taxon>
        <taxon>Termitoidae</taxon>
        <taxon>Rhinotermitidae</taxon>
        <taxon>Coptotermes</taxon>
    </lineage>
</organism>
<dbReference type="PANTHER" id="PTHR13379:SF0">
    <property type="entry name" value="UPF0415 PROTEIN C7ORF25"/>
    <property type="match status" value="1"/>
</dbReference>
<keyword evidence="5" id="KW-1185">Reference proteome</keyword>
<dbReference type="InParanoid" id="A0A6L2Q6H2"/>
<feature type="domain" description="DUF5614" evidence="3">
    <location>
        <begin position="34"/>
        <end position="198"/>
    </location>
</feature>
<dbReference type="OrthoDB" id="441890at2759"/>
<evidence type="ECO:0000313" key="4">
    <source>
        <dbReference type="EMBL" id="GFG40531.1"/>
    </source>
</evidence>
<dbReference type="Pfam" id="PF07000">
    <property type="entry name" value="DUF1308"/>
    <property type="match status" value="1"/>
</dbReference>
<evidence type="ECO:0000259" key="2">
    <source>
        <dbReference type="Pfam" id="PF07000"/>
    </source>
</evidence>
<evidence type="ECO:0000256" key="1">
    <source>
        <dbReference type="ARBA" id="ARBA00006588"/>
    </source>
</evidence>
<proteinExistence type="inferred from homology"/>
<sequence length="425" mass="46800">MPVGLKKLYVMAHEEALIKLLERKVVDGEKLMETVSKINNVNGVQKLQKKVKQEVCFLLKVAKSKEARKEHLLCTNLHHFQALVSCLIASCDPLAVLQGFALTKPDGSSRRICVDIVTEKGQQWIKVIARNPKALSQLSMGEGEFGQRSIIDHAVEYLECAHQHPHLFKTPKVVFHFACGIEKALADRLALLGIIVSGRRLDMCDLPLQDPQSDDGVVRTCVSNSCAGGSRPGSVTDCYHEDRRLNLDVTAMLAFVSALTNGRCNSEFKEPILNQQAEWERARPVKPVLDRLFEGKSLFCCASAMKDFKSIVSTLGGPGEVCRANELLVRVTVVPNMVSPRTERRLKLGGKIKQRSLAVFNTGDALRAVTVSANEGFVRAAKCQGVEFAVFIHESRALTEGKEHGAKAEICDSKVEQLDAKVDSS</sequence>
<evidence type="ECO:0008006" key="6">
    <source>
        <dbReference type="Google" id="ProtNLM"/>
    </source>
</evidence>
<accession>A0A6L2Q6H2</accession>
<comment type="caution">
    <text evidence="4">The sequence shown here is derived from an EMBL/GenBank/DDBJ whole genome shotgun (WGS) entry which is preliminary data.</text>
</comment>
<evidence type="ECO:0000313" key="5">
    <source>
        <dbReference type="Proteomes" id="UP000502823"/>
    </source>
</evidence>
<dbReference type="PANTHER" id="PTHR13379">
    <property type="entry name" value="UNCHARACTERIZED DUF1308"/>
    <property type="match status" value="1"/>
</dbReference>
<dbReference type="InterPro" id="IPR041076">
    <property type="entry name" value="DUF5614"/>
</dbReference>
<comment type="similarity">
    <text evidence="1">Belongs to the UPF0415 family.</text>
</comment>
<dbReference type="AlphaFoldDB" id="A0A6L2Q6H2"/>
<name>A0A6L2Q6H2_COPFO</name>